<evidence type="ECO:0000313" key="6">
    <source>
        <dbReference type="EMBL" id="SDF17697.1"/>
    </source>
</evidence>
<dbReference type="PANTHER" id="PTHR30126">
    <property type="entry name" value="HTH-TYPE TRANSCRIPTIONAL REGULATOR"/>
    <property type="match status" value="1"/>
</dbReference>
<keyword evidence="7" id="KW-1185">Reference proteome</keyword>
<keyword evidence="4" id="KW-0804">Transcription</keyword>
<comment type="caution">
    <text evidence="6">The sequence shown here is derived from an EMBL/GenBank/DDBJ whole genome shotgun (WGS) entry which is preliminary data.</text>
</comment>
<name>A0A8G2EWZ5_9PROT</name>
<keyword evidence="2" id="KW-0805">Transcription regulation</keyword>
<dbReference type="Gene3D" id="1.10.10.10">
    <property type="entry name" value="Winged helix-like DNA-binding domain superfamily/Winged helix DNA-binding domain"/>
    <property type="match status" value="1"/>
</dbReference>
<proteinExistence type="inferred from homology"/>
<sequence>MIQAIADTGRVTEAAEKLGLTPSALSHRIREAERRLDVTLYTRLHKRLRMTPAAEHLAHVAERVLADMERAEEDVWRTSRGVVHVVRIAIEAYSSYHWLPGFLSFLQSAAPDIDIQVMAGASREPLQSLSNRHVDLAIMSGEIARPGATAVPLFDDDQLFIMAPGHELAGREYVEVSELAAEDLITYSKTPGTDGEVGQMLRNGDSAKSRSVTVELPEVIVELVAAGQGTSVLAGWAVETAVRAGRIKAARISHDGVVSSWSAVIRSEDNEPGNPIRTVASLLSNWCSRTGHGFRPAPE</sequence>
<dbReference type="Pfam" id="PF03466">
    <property type="entry name" value="LysR_substrate"/>
    <property type="match status" value="1"/>
</dbReference>
<keyword evidence="3" id="KW-0238">DNA-binding</keyword>
<dbReference type="InterPro" id="IPR000847">
    <property type="entry name" value="LysR_HTH_N"/>
</dbReference>
<evidence type="ECO:0000256" key="1">
    <source>
        <dbReference type="ARBA" id="ARBA00009437"/>
    </source>
</evidence>
<evidence type="ECO:0000256" key="4">
    <source>
        <dbReference type="ARBA" id="ARBA00023163"/>
    </source>
</evidence>
<feature type="domain" description="HTH lysR-type" evidence="5">
    <location>
        <begin position="1"/>
        <end position="51"/>
    </location>
</feature>
<dbReference type="SUPFAM" id="SSF46785">
    <property type="entry name" value="Winged helix' DNA-binding domain"/>
    <property type="match status" value="1"/>
</dbReference>
<dbReference type="GO" id="GO:0000976">
    <property type="term" value="F:transcription cis-regulatory region binding"/>
    <property type="evidence" value="ECO:0007669"/>
    <property type="project" value="TreeGrafter"/>
</dbReference>
<evidence type="ECO:0000256" key="3">
    <source>
        <dbReference type="ARBA" id="ARBA00023125"/>
    </source>
</evidence>
<dbReference type="Pfam" id="PF00126">
    <property type="entry name" value="HTH_1"/>
    <property type="match status" value="1"/>
</dbReference>
<dbReference type="PROSITE" id="PS50931">
    <property type="entry name" value="HTH_LYSR"/>
    <property type="match status" value="1"/>
</dbReference>
<dbReference type="EMBL" id="FNBW01000001">
    <property type="protein sequence ID" value="SDF17697.1"/>
    <property type="molecule type" value="Genomic_DNA"/>
</dbReference>
<dbReference type="GO" id="GO:0003700">
    <property type="term" value="F:DNA-binding transcription factor activity"/>
    <property type="evidence" value="ECO:0007669"/>
    <property type="project" value="InterPro"/>
</dbReference>
<evidence type="ECO:0000256" key="2">
    <source>
        <dbReference type="ARBA" id="ARBA00023015"/>
    </source>
</evidence>
<protein>
    <submittedName>
        <fullName evidence="6">LysR family transcriptional regulator, regulator for metE and metH</fullName>
    </submittedName>
</protein>
<dbReference type="InterPro" id="IPR005119">
    <property type="entry name" value="LysR_subst-bd"/>
</dbReference>
<dbReference type="PANTHER" id="PTHR30126:SF25">
    <property type="entry name" value="HTH-TYPE TRANSCRIPTIONAL REGULATOR METR"/>
    <property type="match status" value="1"/>
</dbReference>
<dbReference type="SUPFAM" id="SSF53850">
    <property type="entry name" value="Periplasmic binding protein-like II"/>
    <property type="match status" value="1"/>
</dbReference>
<reference evidence="6 7" key="1">
    <citation type="submission" date="2016-10" db="EMBL/GenBank/DDBJ databases">
        <authorList>
            <person name="Varghese N."/>
            <person name="Submissions S."/>
        </authorList>
    </citation>
    <scope>NUCLEOTIDE SEQUENCE [LARGE SCALE GENOMIC DNA]</scope>
    <source>
        <strain evidence="6 7">DSM 18839</strain>
    </source>
</reference>
<evidence type="ECO:0000259" key="5">
    <source>
        <dbReference type="PROSITE" id="PS50931"/>
    </source>
</evidence>
<gene>
    <name evidence="6" type="ORF">SAMN05660686_00577</name>
</gene>
<dbReference type="InterPro" id="IPR036388">
    <property type="entry name" value="WH-like_DNA-bd_sf"/>
</dbReference>
<organism evidence="6 7">
    <name type="scientific">Thalassobaculum litoreum DSM 18839</name>
    <dbReference type="NCBI Taxonomy" id="1123362"/>
    <lineage>
        <taxon>Bacteria</taxon>
        <taxon>Pseudomonadati</taxon>
        <taxon>Pseudomonadota</taxon>
        <taxon>Alphaproteobacteria</taxon>
        <taxon>Rhodospirillales</taxon>
        <taxon>Thalassobaculaceae</taxon>
        <taxon>Thalassobaculum</taxon>
    </lineage>
</organism>
<dbReference type="Proteomes" id="UP000198615">
    <property type="component" value="Unassembled WGS sequence"/>
</dbReference>
<dbReference type="InterPro" id="IPR036390">
    <property type="entry name" value="WH_DNA-bd_sf"/>
</dbReference>
<dbReference type="AlphaFoldDB" id="A0A8G2EWZ5"/>
<dbReference type="CDD" id="cd05466">
    <property type="entry name" value="PBP2_LTTR_substrate"/>
    <property type="match status" value="1"/>
</dbReference>
<accession>A0A8G2EWZ5</accession>
<evidence type="ECO:0000313" key="7">
    <source>
        <dbReference type="Proteomes" id="UP000198615"/>
    </source>
</evidence>
<dbReference type="Gene3D" id="3.40.190.10">
    <property type="entry name" value="Periplasmic binding protein-like II"/>
    <property type="match status" value="2"/>
</dbReference>
<comment type="similarity">
    <text evidence="1">Belongs to the LysR transcriptional regulatory family.</text>
</comment>